<keyword evidence="3" id="KW-1185">Reference proteome</keyword>
<feature type="region of interest" description="Disordered" evidence="1">
    <location>
        <begin position="1"/>
        <end position="128"/>
    </location>
</feature>
<dbReference type="AlphaFoldDB" id="A0A0D7BVI2"/>
<protein>
    <submittedName>
        <fullName evidence="2">Uncharacterized protein</fullName>
    </submittedName>
</protein>
<accession>A0A0D7BVI2</accession>
<feature type="compositionally biased region" description="Polar residues" evidence="1">
    <location>
        <begin position="117"/>
        <end position="127"/>
    </location>
</feature>
<feature type="compositionally biased region" description="Polar residues" evidence="1">
    <location>
        <begin position="46"/>
        <end position="62"/>
    </location>
</feature>
<feature type="compositionally biased region" description="Polar residues" evidence="1">
    <location>
        <begin position="142"/>
        <end position="155"/>
    </location>
</feature>
<reference evidence="2 3" key="1">
    <citation type="journal article" date="2015" name="Fungal Genet. Biol.">
        <title>Evolution of novel wood decay mechanisms in Agaricales revealed by the genome sequences of Fistulina hepatica and Cylindrobasidium torrendii.</title>
        <authorList>
            <person name="Floudas D."/>
            <person name="Held B.W."/>
            <person name="Riley R."/>
            <person name="Nagy L.G."/>
            <person name="Koehler G."/>
            <person name="Ransdell A.S."/>
            <person name="Younus H."/>
            <person name="Chow J."/>
            <person name="Chiniquy J."/>
            <person name="Lipzen A."/>
            <person name="Tritt A."/>
            <person name="Sun H."/>
            <person name="Haridas S."/>
            <person name="LaButti K."/>
            <person name="Ohm R.A."/>
            <person name="Kues U."/>
            <person name="Blanchette R.A."/>
            <person name="Grigoriev I.V."/>
            <person name="Minto R.E."/>
            <person name="Hibbett D.S."/>
        </authorList>
    </citation>
    <scope>NUCLEOTIDE SEQUENCE [LARGE SCALE GENOMIC DNA]</scope>
    <source>
        <strain evidence="2 3">FP15055 ss-10</strain>
    </source>
</reference>
<organism evidence="2 3">
    <name type="scientific">Cylindrobasidium torrendii FP15055 ss-10</name>
    <dbReference type="NCBI Taxonomy" id="1314674"/>
    <lineage>
        <taxon>Eukaryota</taxon>
        <taxon>Fungi</taxon>
        <taxon>Dikarya</taxon>
        <taxon>Basidiomycota</taxon>
        <taxon>Agaricomycotina</taxon>
        <taxon>Agaricomycetes</taxon>
        <taxon>Agaricomycetidae</taxon>
        <taxon>Agaricales</taxon>
        <taxon>Marasmiineae</taxon>
        <taxon>Physalacriaceae</taxon>
        <taxon>Cylindrobasidium</taxon>
    </lineage>
</organism>
<feature type="compositionally biased region" description="Polar residues" evidence="1">
    <location>
        <begin position="362"/>
        <end position="380"/>
    </location>
</feature>
<dbReference type="Proteomes" id="UP000054007">
    <property type="component" value="Unassembled WGS sequence"/>
</dbReference>
<name>A0A0D7BVI2_9AGAR</name>
<evidence type="ECO:0000313" key="2">
    <source>
        <dbReference type="EMBL" id="KIY73646.1"/>
    </source>
</evidence>
<feature type="compositionally biased region" description="Polar residues" evidence="1">
    <location>
        <begin position="264"/>
        <end position="276"/>
    </location>
</feature>
<evidence type="ECO:0000313" key="3">
    <source>
        <dbReference type="Proteomes" id="UP000054007"/>
    </source>
</evidence>
<feature type="region of interest" description="Disordered" evidence="1">
    <location>
        <begin position="362"/>
        <end position="387"/>
    </location>
</feature>
<sequence length="387" mass="41535">MKPFLRSGWWKKEKDTSSAPSDLSPRAVAERESRSQAIKRMGSPSKPLSLSFASRQTPSPISLKTPDSPRRPPRPPSLHLDLDSPDTHNPKRTAGHTFPRGVNTTPSTAPPLAPSFRTHNTSSSSDLESVYDGILLDASRKSGISSSQHMPSTRSGKGKSATLDATLDQSPSHRHPYRHPYASASTPHLRSYYKQSAAESNPVPRPPMPSRTNSILKAAPDASDPLSLFPAPPPLPMRLRRDPPSSLNLKAHNKAPSPLASPASVYSTSSESTFVATPTFPPSPTSRVAISHASSASDGIPSSFKMLPPLNPHVMALSKSTVPDESPIDPFYNALLNHRPAASKPVSPSTGRQKVTLMVTTSTPPTSAMSHTPVTPTQREVSWGYAV</sequence>
<feature type="compositionally biased region" description="Polar residues" evidence="1">
    <location>
        <begin position="285"/>
        <end position="297"/>
    </location>
</feature>
<feature type="compositionally biased region" description="Basic and acidic residues" evidence="1">
    <location>
        <begin position="80"/>
        <end position="89"/>
    </location>
</feature>
<feature type="region of interest" description="Disordered" evidence="1">
    <location>
        <begin position="141"/>
        <end position="301"/>
    </location>
</feature>
<gene>
    <name evidence="2" type="ORF">CYLTODRAFT_448624</name>
</gene>
<feature type="compositionally biased region" description="Polar residues" evidence="1">
    <location>
        <begin position="183"/>
        <end position="199"/>
    </location>
</feature>
<dbReference type="EMBL" id="KN880434">
    <property type="protein sequence ID" value="KIY73646.1"/>
    <property type="molecule type" value="Genomic_DNA"/>
</dbReference>
<proteinExistence type="predicted"/>
<evidence type="ECO:0000256" key="1">
    <source>
        <dbReference type="SAM" id="MobiDB-lite"/>
    </source>
</evidence>